<evidence type="ECO:0000259" key="1">
    <source>
        <dbReference type="Pfam" id="PF21789"/>
    </source>
</evidence>
<dbReference type="InterPro" id="IPR048367">
    <property type="entry name" value="TNP-like_RNaseH_C"/>
</dbReference>
<feature type="domain" description="Transposable element P transposase-like RNase H C-terminal" evidence="1">
    <location>
        <begin position="5"/>
        <end position="37"/>
    </location>
</feature>
<organism evidence="2 3">
    <name type="scientific">Frankliniella fusca</name>
    <dbReference type="NCBI Taxonomy" id="407009"/>
    <lineage>
        <taxon>Eukaryota</taxon>
        <taxon>Metazoa</taxon>
        <taxon>Ecdysozoa</taxon>
        <taxon>Arthropoda</taxon>
        <taxon>Hexapoda</taxon>
        <taxon>Insecta</taxon>
        <taxon>Pterygota</taxon>
        <taxon>Neoptera</taxon>
        <taxon>Paraneoptera</taxon>
        <taxon>Thysanoptera</taxon>
        <taxon>Terebrantia</taxon>
        <taxon>Thripoidea</taxon>
        <taxon>Thripidae</taxon>
        <taxon>Frankliniella</taxon>
    </lineage>
</organism>
<accession>A0AAE1I4E0</accession>
<dbReference type="Pfam" id="PF21789">
    <property type="entry name" value="TNP-like_RNaseH_C"/>
    <property type="match status" value="1"/>
</dbReference>
<evidence type="ECO:0000313" key="3">
    <source>
        <dbReference type="Proteomes" id="UP001219518"/>
    </source>
</evidence>
<sequence length="246" mass="28047">MTARLNQDALERFFGLMRQSCGRNTHPEPRVFAQLFRLLSIYSLVKPIKGSNITGGEMVTTLFNLEDLQSKTKVDRHKALSDKLDEIISDGQNLVAIEEVLDHVDHAYLNESVDEFALRCVSGYMARYAKKYTDDCPECLESLTKPASEQTDLDMNITHRSRGGLTYPSDQLVELLGVMGKKVIDVSHNNELEQNVLFAVLHELASIKVVKVGCLFHEDELTKAIMKSYLILRMHFVTRRWNEKTK</sequence>
<dbReference type="AlphaFoldDB" id="A0AAE1I4E0"/>
<reference evidence="2" key="1">
    <citation type="submission" date="2021-07" db="EMBL/GenBank/DDBJ databases">
        <authorList>
            <person name="Catto M.A."/>
            <person name="Jacobson A."/>
            <person name="Kennedy G."/>
            <person name="Labadie P."/>
            <person name="Hunt B.G."/>
            <person name="Srinivasan R."/>
        </authorList>
    </citation>
    <scope>NUCLEOTIDE SEQUENCE</scope>
    <source>
        <strain evidence="2">PL_HMW_Pooled</strain>
        <tissue evidence="2">Head</tissue>
    </source>
</reference>
<dbReference type="Proteomes" id="UP001219518">
    <property type="component" value="Unassembled WGS sequence"/>
</dbReference>
<gene>
    <name evidence="2" type="ORF">KUF71_017314</name>
</gene>
<reference evidence="2" key="2">
    <citation type="journal article" date="2023" name="BMC Genomics">
        <title>Pest status, molecular evolution, and epigenetic factors derived from the genome assembly of Frankliniella fusca, a thysanopteran phytovirus vector.</title>
        <authorList>
            <person name="Catto M.A."/>
            <person name="Labadie P.E."/>
            <person name="Jacobson A.L."/>
            <person name="Kennedy G.G."/>
            <person name="Srinivasan R."/>
            <person name="Hunt B.G."/>
        </authorList>
    </citation>
    <scope>NUCLEOTIDE SEQUENCE</scope>
    <source>
        <strain evidence="2">PL_HMW_Pooled</strain>
    </source>
</reference>
<protein>
    <submittedName>
        <fullName evidence="2">Transposable element P transposase</fullName>
    </submittedName>
</protein>
<dbReference type="PANTHER" id="PTHR47577:SF2">
    <property type="entry name" value="THAP DOMAIN CONTAINING 9"/>
    <property type="match status" value="1"/>
</dbReference>
<dbReference type="PANTHER" id="PTHR47577">
    <property type="entry name" value="THAP DOMAIN-CONTAINING PROTEIN 6"/>
    <property type="match status" value="1"/>
</dbReference>
<name>A0AAE1I4E0_9NEOP</name>
<proteinExistence type="predicted"/>
<comment type="caution">
    <text evidence="2">The sequence shown here is derived from an EMBL/GenBank/DDBJ whole genome shotgun (WGS) entry which is preliminary data.</text>
</comment>
<dbReference type="EMBL" id="JAHWGI010001443">
    <property type="protein sequence ID" value="KAK3933053.1"/>
    <property type="molecule type" value="Genomic_DNA"/>
</dbReference>
<keyword evidence="3" id="KW-1185">Reference proteome</keyword>
<evidence type="ECO:0000313" key="2">
    <source>
        <dbReference type="EMBL" id="KAK3933053.1"/>
    </source>
</evidence>